<dbReference type="CDD" id="cd01647">
    <property type="entry name" value="RT_LTR"/>
    <property type="match status" value="1"/>
</dbReference>
<feature type="region of interest" description="Disordered" evidence="3">
    <location>
        <begin position="68"/>
        <end position="131"/>
    </location>
</feature>
<gene>
    <name evidence="5" type="ORF">CBR_g38065</name>
</gene>
<dbReference type="InterPro" id="IPR050951">
    <property type="entry name" value="Retrovirus_Pol_polyprotein"/>
</dbReference>
<evidence type="ECO:0000256" key="1">
    <source>
        <dbReference type="ARBA" id="ARBA00023268"/>
    </source>
</evidence>
<dbReference type="PANTHER" id="PTHR37984">
    <property type="entry name" value="PROTEIN CBG26694"/>
    <property type="match status" value="1"/>
</dbReference>
<dbReference type="InterPro" id="IPR043502">
    <property type="entry name" value="DNA/RNA_pol_sf"/>
</dbReference>
<dbReference type="InterPro" id="IPR027417">
    <property type="entry name" value="P-loop_NTPase"/>
</dbReference>
<dbReference type="PROSITE" id="PS50994">
    <property type="entry name" value="INTEGRASE"/>
    <property type="match status" value="1"/>
</dbReference>
<dbReference type="InterPro" id="IPR041577">
    <property type="entry name" value="RT_RNaseH_2"/>
</dbReference>
<evidence type="ECO:0000313" key="5">
    <source>
        <dbReference type="EMBL" id="GBG63445.1"/>
    </source>
</evidence>
<organism evidence="5 6">
    <name type="scientific">Chara braunii</name>
    <name type="common">Braun's stonewort</name>
    <dbReference type="NCBI Taxonomy" id="69332"/>
    <lineage>
        <taxon>Eukaryota</taxon>
        <taxon>Viridiplantae</taxon>
        <taxon>Streptophyta</taxon>
        <taxon>Charophyceae</taxon>
        <taxon>Charales</taxon>
        <taxon>Characeae</taxon>
        <taxon>Chara</taxon>
    </lineage>
</organism>
<evidence type="ECO:0000256" key="3">
    <source>
        <dbReference type="SAM" id="MobiDB-lite"/>
    </source>
</evidence>
<dbReference type="Pfam" id="PF17919">
    <property type="entry name" value="RT_RNaseH_2"/>
    <property type="match status" value="1"/>
</dbReference>
<dbReference type="Pfam" id="PF00078">
    <property type="entry name" value="RVT_1"/>
    <property type="match status" value="1"/>
</dbReference>
<dbReference type="InterPro" id="IPR056924">
    <property type="entry name" value="SH3_Tf2-1"/>
</dbReference>
<accession>A0A388K096</accession>
<name>A0A388K096_CHABU</name>
<comment type="caution">
    <text evidence="5">The sequence shown here is derived from an EMBL/GenBank/DDBJ whole genome shotgun (WGS) entry which is preliminary data.</text>
</comment>
<dbReference type="OrthoDB" id="2014558at2759"/>
<dbReference type="InterPro" id="IPR012337">
    <property type="entry name" value="RNaseH-like_sf"/>
</dbReference>
<sequence length="1878" mass="212125">MECCSLYKWHVSLNGGSCYGIHQETTASWRHLGQVATGSTGTCRELPGSKTVSTFLAREPVVVKLETNGRACPTPATASTASRRSITSTKDSVSSSGRTLGSPASSHEPPKWPQCESWNHPALASTRRRKSRNGIHLLSRCNRVSSGSSAIDSNEMTVTAVKTARGGRSWRSQHPWPHQRAAHAVCSVSAQSSISETPLGYTARTSCRRQHDVSRRALAMSAVYSRCLGGSCLSHSTPRIMTLPGEDILKGALRREGRTKDGCANPIGFPVFLLGNSRRLAGHLCRGTDKRTRKVRAGEEVVDTEDVDRLREAEGEEQRVDDAAGKQAKRSSDGGKLSGQSSWDTRNAQGEDYLYRLGKEADNLNITVGARAGVIDDLFVGGFLGKDADIVFKYRQQVTRKFEHIQGDYYIAPKFMYVLCVVHIGKNYLADQIDARVPLILGIWGGKGQGKTFQTELIFKAIGIEPVILSAGELESERAGEPGRLIRDRYRAASAVVKTKGVMSCLMINDLDAGVGRAPTREDLIEIVHQMYKKDNLSKEDVGKLIDLFPGQALDFYGALHSRTYDDQIKKWVEEIGGPENVVRNLMKRGEPRPTVTVPQKLDDFLKLVEDRWHDPQEAQKATDEILTLHTRQFKSVREATDAVDRLICVLGVRYDPQVLLTSYLRCFPMYLRNQLAGEANINMHNFPSFSKKALYLEAKIGHGHNPTTDGRKKTLPPNWKAKGRIMFVDNDGSTIELDNEFQAGVGSEAGSVDGRSSRCRSTERYGLYEFVVMPFGLRNAPGTFQHAMNRIFHDYLDKFVLVYLDGILIFSKTVEEHVAHLDKVLSLLRQHKFKINSEKCEFGRTRVLYLGHEISAEGLKPDDAKVANIRDWPRPQSVNEMRSFLGMTGYYRNFVKNYSIVAAPLIHLTRLDTPWEWTDRCEAAFRQLKHALTHHEVLKLPDPDKPFVVTMNAIQYGIGPVLAQQEGKKLRLVEYMSKKMPSQKLAKSTYEKELYAIYKAFTHWRHYLLGRFFYVRTDHQTLKWMRTQPVLSDALKRWIEVIEQYDFEPQYIKGEYNKVADALSRRPDFSGALITEFGLADDVTHSMVEAYREDQFMSEIIRRFEAKDKITSAEFELVNGLLFNKYARLVAMPETAKTEYVIRLFKENWVRDFELPKSIVSDRDGRFTSELWKAAAAEQGTQLQMTSGNHPEANGQAEQLNRAVQHLLRYYIKPNQVDWEEKLALIASPYNNAVHSATGVSLNSLLLTFKPRLPLDFLLPDNQSTAAPGTLEFAYRYEQLMQQAVEQMHKTQAAMIETENKHRRPSTFQIGDRVWVKSSELGQEHWISHKLMPQYFGPWEVLDVVGEEPDGPSYVIRIPGHLHTYPIFHASKLAPFKETEQFPSRCSMLPPTMDGEVDIDDIVDHREMPVSRPTGRGRPPKPKLQYRVSLKALIQAGNELVAEQQKVAEMKLSDEYMKKQTDADAQARRKEAQALLQRHEANSIEKLKYWHFEPNGDEPTPEEHHKEFMAKLVSRLVYTCNHLQSELANLQRVVRNHKIQHEDATRALDARVLGLEQAVPGPDAGASSSASSSRQLEEHVDQVVAMLGDISVFTEPATISQRFELLDTKISQQQQTDHSHNNSSARPYKMPTFRIEKFDDYTHQDPVVWWQGFTTELGIHEVPDHLFISALFINTKGGCQIWLSHMATIHGVQVSDLYKKVSWEDMTKEWKKRFIVDDAQALAVKRIFTMAQGSTPTCDWLTDWQKIVATPDLDLSFSHLRREFYNRSCAALSLALGDCEQYSTFAEIINKARELIKTNRPAAHEKSTWQPTYVEKVRTGPRQQQFAAVQSDSGDNPAATPASSDGDQVASVQPRSTNKSRNNGKAKSASRAGNGQP</sequence>
<dbReference type="Gene3D" id="1.10.8.1070">
    <property type="match status" value="2"/>
</dbReference>
<dbReference type="Pfam" id="PF24626">
    <property type="entry name" value="SH3_Tf2-1"/>
    <property type="match status" value="1"/>
</dbReference>
<feature type="compositionally biased region" description="Basic and acidic residues" evidence="3">
    <location>
        <begin position="307"/>
        <end position="324"/>
    </location>
</feature>
<feature type="domain" description="Integrase catalytic" evidence="4">
    <location>
        <begin position="1064"/>
        <end position="1251"/>
    </location>
</feature>
<dbReference type="CDD" id="cd09274">
    <property type="entry name" value="RNase_HI_RT_Ty3"/>
    <property type="match status" value="1"/>
</dbReference>
<dbReference type="GO" id="GO:0003824">
    <property type="term" value="F:catalytic activity"/>
    <property type="evidence" value="ECO:0007669"/>
    <property type="project" value="UniProtKB-KW"/>
</dbReference>
<dbReference type="Gene3D" id="3.30.420.10">
    <property type="entry name" value="Ribonuclease H-like superfamily/Ribonuclease H"/>
    <property type="match status" value="1"/>
</dbReference>
<feature type="coiled-coil region" evidence="2">
    <location>
        <begin position="1521"/>
        <end position="1548"/>
    </location>
</feature>
<dbReference type="Gramene" id="GBG63445">
    <property type="protein sequence ID" value="GBG63445"/>
    <property type="gene ID" value="CBR_g38065"/>
</dbReference>
<protein>
    <recommendedName>
        <fullName evidence="4">Integrase catalytic domain-containing protein</fullName>
    </recommendedName>
</protein>
<dbReference type="STRING" id="69332.A0A388K096"/>
<dbReference type="InterPro" id="IPR001584">
    <property type="entry name" value="Integrase_cat-core"/>
</dbReference>
<evidence type="ECO:0000256" key="2">
    <source>
        <dbReference type="SAM" id="Coils"/>
    </source>
</evidence>
<dbReference type="GO" id="GO:0003676">
    <property type="term" value="F:nucleic acid binding"/>
    <property type="evidence" value="ECO:0007669"/>
    <property type="project" value="InterPro"/>
</dbReference>
<evidence type="ECO:0000313" key="6">
    <source>
        <dbReference type="Proteomes" id="UP000265515"/>
    </source>
</evidence>
<feature type="compositionally biased region" description="Low complexity" evidence="3">
    <location>
        <begin position="70"/>
        <end position="99"/>
    </location>
</feature>
<dbReference type="SUPFAM" id="SSF53098">
    <property type="entry name" value="Ribonuclease H-like"/>
    <property type="match status" value="1"/>
</dbReference>
<feature type="region of interest" description="Disordered" evidence="3">
    <location>
        <begin position="1822"/>
        <end position="1878"/>
    </location>
</feature>
<reference evidence="5 6" key="1">
    <citation type="journal article" date="2018" name="Cell">
        <title>The Chara Genome: Secondary Complexity and Implications for Plant Terrestrialization.</title>
        <authorList>
            <person name="Nishiyama T."/>
            <person name="Sakayama H."/>
            <person name="Vries J.D."/>
            <person name="Buschmann H."/>
            <person name="Saint-Marcoux D."/>
            <person name="Ullrich K.K."/>
            <person name="Haas F.B."/>
            <person name="Vanderstraeten L."/>
            <person name="Becker D."/>
            <person name="Lang D."/>
            <person name="Vosolsobe S."/>
            <person name="Rombauts S."/>
            <person name="Wilhelmsson P.K.I."/>
            <person name="Janitza P."/>
            <person name="Kern R."/>
            <person name="Heyl A."/>
            <person name="Rumpler F."/>
            <person name="Villalobos L.I.A.C."/>
            <person name="Clay J.M."/>
            <person name="Skokan R."/>
            <person name="Toyoda A."/>
            <person name="Suzuki Y."/>
            <person name="Kagoshima H."/>
            <person name="Schijlen E."/>
            <person name="Tajeshwar N."/>
            <person name="Catarino B."/>
            <person name="Hetherington A.J."/>
            <person name="Saltykova A."/>
            <person name="Bonnot C."/>
            <person name="Breuninger H."/>
            <person name="Symeonidi A."/>
            <person name="Radhakrishnan G.V."/>
            <person name="Van Nieuwerburgh F."/>
            <person name="Deforce D."/>
            <person name="Chang C."/>
            <person name="Karol K.G."/>
            <person name="Hedrich R."/>
            <person name="Ulvskov P."/>
            <person name="Glockner G."/>
            <person name="Delwiche C.F."/>
            <person name="Petrasek J."/>
            <person name="Van de Peer Y."/>
            <person name="Friml J."/>
            <person name="Beilby M."/>
            <person name="Dolan L."/>
            <person name="Kohara Y."/>
            <person name="Sugano S."/>
            <person name="Fujiyama A."/>
            <person name="Delaux P.-M."/>
            <person name="Quint M."/>
            <person name="TheiBen G."/>
            <person name="Hagemann M."/>
            <person name="Harholt J."/>
            <person name="Dunand C."/>
            <person name="Zachgo S."/>
            <person name="Langdale J."/>
            <person name="Maumus F."/>
            <person name="Straeten D.V.D."/>
            <person name="Gould S.B."/>
            <person name="Rensing S.A."/>
        </authorList>
    </citation>
    <scope>NUCLEOTIDE SEQUENCE [LARGE SCALE GENOMIC DNA]</scope>
    <source>
        <strain evidence="5 6">S276</strain>
    </source>
</reference>
<dbReference type="InterPro" id="IPR048571">
    <property type="entry name" value="RuBisCO_activase_AAA_helical"/>
</dbReference>
<keyword evidence="2" id="KW-0175">Coiled coil</keyword>
<dbReference type="Gene3D" id="3.10.20.370">
    <property type="match status" value="1"/>
</dbReference>
<dbReference type="SUPFAM" id="SSF52540">
    <property type="entry name" value="P-loop containing nucleoside triphosphate hydrolases"/>
    <property type="match status" value="1"/>
</dbReference>
<dbReference type="FunFam" id="3.30.70.270:FF:000020">
    <property type="entry name" value="Transposon Tf2-6 polyprotein-like Protein"/>
    <property type="match status" value="1"/>
</dbReference>
<keyword evidence="1" id="KW-0511">Multifunctional enzyme</keyword>
<dbReference type="InterPro" id="IPR000477">
    <property type="entry name" value="RT_dom"/>
</dbReference>
<feature type="compositionally biased region" description="Polar residues" evidence="3">
    <location>
        <begin position="1842"/>
        <end position="1878"/>
    </location>
</feature>
<feature type="region of interest" description="Disordered" evidence="3">
    <location>
        <begin position="295"/>
        <end position="344"/>
    </location>
</feature>
<dbReference type="Gene3D" id="3.30.70.270">
    <property type="match status" value="2"/>
</dbReference>
<keyword evidence="6" id="KW-1185">Reference proteome</keyword>
<dbReference type="InterPro" id="IPR036397">
    <property type="entry name" value="RNaseH_sf"/>
</dbReference>
<proteinExistence type="predicted"/>
<dbReference type="EMBL" id="BFEA01000039">
    <property type="protein sequence ID" value="GBG63445.1"/>
    <property type="molecule type" value="Genomic_DNA"/>
</dbReference>
<dbReference type="FunFam" id="3.30.70.270:FF:000003">
    <property type="entry name" value="Transposon Ty3-G Gag-Pol polyprotein"/>
    <property type="match status" value="1"/>
</dbReference>
<dbReference type="InterPro" id="IPR043128">
    <property type="entry name" value="Rev_trsase/Diguanyl_cyclase"/>
</dbReference>
<dbReference type="Pfam" id="PF21228">
    <property type="entry name" value="RuBisCO_activase_AAA_helical"/>
    <property type="match status" value="1"/>
</dbReference>
<dbReference type="Proteomes" id="UP000265515">
    <property type="component" value="Unassembled WGS sequence"/>
</dbReference>
<dbReference type="PANTHER" id="PTHR37984:SF5">
    <property type="entry name" value="PROTEIN NYNRIN-LIKE"/>
    <property type="match status" value="1"/>
</dbReference>
<dbReference type="SUPFAM" id="SSF56672">
    <property type="entry name" value="DNA/RNA polymerases"/>
    <property type="match status" value="1"/>
</dbReference>
<evidence type="ECO:0000259" key="4">
    <source>
        <dbReference type="PROSITE" id="PS50994"/>
    </source>
</evidence>
<dbReference type="GO" id="GO:0015074">
    <property type="term" value="P:DNA integration"/>
    <property type="evidence" value="ECO:0007669"/>
    <property type="project" value="InterPro"/>
</dbReference>
<feature type="compositionally biased region" description="Polar residues" evidence="3">
    <location>
        <begin position="1822"/>
        <end position="1835"/>
    </location>
</feature>